<protein>
    <submittedName>
        <fullName evidence="2">Uncharacterized protein</fullName>
    </submittedName>
</protein>
<keyword evidence="3" id="KW-1185">Reference proteome</keyword>
<dbReference type="RefSeq" id="WP_256305481.1">
    <property type="nucleotide sequence ID" value="NZ_JANHAW010000001.1"/>
</dbReference>
<feature type="compositionally biased region" description="Basic and acidic residues" evidence="1">
    <location>
        <begin position="13"/>
        <end position="31"/>
    </location>
</feature>
<feature type="region of interest" description="Disordered" evidence="1">
    <location>
        <begin position="1"/>
        <end position="44"/>
    </location>
</feature>
<proteinExistence type="predicted"/>
<dbReference type="EMBL" id="JBHUDP010000004">
    <property type="protein sequence ID" value="MFD1686462.1"/>
    <property type="molecule type" value="Genomic_DNA"/>
</dbReference>
<dbReference type="Proteomes" id="UP001597092">
    <property type="component" value="Unassembled WGS sequence"/>
</dbReference>
<organism evidence="2 3">
    <name type="scientific">Halobellus litoreus</name>
    <dbReference type="NCBI Taxonomy" id="755310"/>
    <lineage>
        <taxon>Archaea</taxon>
        <taxon>Methanobacteriati</taxon>
        <taxon>Methanobacteriota</taxon>
        <taxon>Stenosarchaea group</taxon>
        <taxon>Halobacteria</taxon>
        <taxon>Halobacteriales</taxon>
        <taxon>Haloferacaceae</taxon>
        <taxon>Halobellus</taxon>
    </lineage>
</organism>
<feature type="compositionally biased region" description="Low complexity" evidence="1">
    <location>
        <begin position="1"/>
        <end position="12"/>
    </location>
</feature>
<comment type="caution">
    <text evidence="2">The sequence shown here is derived from an EMBL/GenBank/DDBJ whole genome shotgun (WGS) entry which is preliminary data.</text>
</comment>
<accession>A0ABD6DYT1</accession>
<reference evidence="2 3" key="1">
    <citation type="journal article" date="2019" name="Int. J. Syst. Evol. Microbiol.">
        <title>The Global Catalogue of Microorganisms (GCM) 10K type strain sequencing project: providing services to taxonomists for standard genome sequencing and annotation.</title>
        <authorList>
            <consortium name="The Broad Institute Genomics Platform"/>
            <consortium name="The Broad Institute Genome Sequencing Center for Infectious Disease"/>
            <person name="Wu L."/>
            <person name="Ma J."/>
        </authorList>
    </citation>
    <scope>NUCLEOTIDE SEQUENCE [LARGE SCALE GENOMIC DNA]</scope>
    <source>
        <strain evidence="2 3">CGMCC 1.10387</strain>
    </source>
</reference>
<evidence type="ECO:0000313" key="3">
    <source>
        <dbReference type="Proteomes" id="UP001597092"/>
    </source>
</evidence>
<gene>
    <name evidence="2" type="ORF">ACFSAS_12650</name>
</gene>
<dbReference type="AlphaFoldDB" id="A0ABD6DYT1"/>
<evidence type="ECO:0000256" key="1">
    <source>
        <dbReference type="SAM" id="MobiDB-lite"/>
    </source>
</evidence>
<evidence type="ECO:0000313" key="2">
    <source>
        <dbReference type="EMBL" id="MFD1686462.1"/>
    </source>
</evidence>
<sequence length="44" mass="4852">MTRTTTEAATSGTDDHERSGTEPTKRADRIQTAEATDTQERATR</sequence>
<name>A0ABD6DYT1_9EURY</name>